<keyword evidence="1" id="KW-1133">Transmembrane helix</keyword>
<evidence type="ECO:0000256" key="1">
    <source>
        <dbReference type="SAM" id="Phobius"/>
    </source>
</evidence>
<keyword evidence="1" id="KW-0472">Membrane</keyword>
<evidence type="ECO:0008006" key="3">
    <source>
        <dbReference type="Google" id="ProtNLM"/>
    </source>
</evidence>
<keyword evidence="1" id="KW-0812">Transmembrane</keyword>
<feature type="transmembrane region" description="Helical" evidence="1">
    <location>
        <begin position="21"/>
        <end position="51"/>
    </location>
</feature>
<evidence type="ECO:0000313" key="2">
    <source>
        <dbReference type="EMBL" id="AUG32639.1"/>
    </source>
</evidence>
<sequence length="58" mass="6731">MVPIVYVKNRRDGSRLLSSAIIVSIFSLIVIDHFLGKMLFIIAGLLSLYWWNCYKKLD</sequence>
<dbReference type="AlphaFoldDB" id="A0A2H4ZQ56"/>
<gene>
    <name evidence="2" type="ORF">PLO_661</name>
</gene>
<organism evidence="2">
    <name type="scientific">Paulinella longichromatophora</name>
    <dbReference type="NCBI Taxonomy" id="1708747"/>
    <lineage>
        <taxon>Eukaryota</taxon>
        <taxon>Sar</taxon>
        <taxon>Rhizaria</taxon>
        <taxon>Cercozoa</taxon>
        <taxon>Imbricatea</taxon>
        <taxon>Silicofilosea</taxon>
        <taxon>Euglyphida</taxon>
        <taxon>Paulinellidae</taxon>
        <taxon>Paulinella</taxon>
    </lineage>
</organism>
<proteinExistence type="predicted"/>
<reference evidence="2" key="1">
    <citation type="submission" date="2017-10" db="EMBL/GenBank/DDBJ databases">
        <title>Paulinella longichromatophora chromatophore genome.</title>
        <authorList>
            <person name="Lhee D."/>
            <person name="Yoon H.S."/>
        </authorList>
    </citation>
    <scope>NUCLEOTIDE SEQUENCE</scope>
</reference>
<protein>
    <recommendedName>
        <fullName evidence="3">Phosphatidate cytidylyltransferase</fullName>
    </recommendedName>
</protein>
<dbReference type="EMBL" id="MG264610">
    <property type="protein sequence ID" value="AUG32639.1"/>
    <property type="molecule type" value="Genomic_DNA"/>
</dbReference>
<keyword evidence="2" id="KW-0934">Plastid</keyword>
<geneLocation type="plastid" evidence="2"/>
<accession>A0A2H4ZQ56</accession>
<name>A0A2H4ZQ56_9EUKA</name>